<reference evidence="2" key="1">
    <citation type="submission" date="2017-10" db="EMBL/GenBank/DDBJ databases">
        <authorList>
            <person name="Regsiter A."/>
            <person name="William W."/>
        </authorList>
    </citation>
    <scope>NUCLEOTIDE SEQUENCE [LARGE SCALE GENOMIC DNA]</scope>
</reference>
<gene>
    <name evidence="1" type="ORF">TK0001_5966</name>
</gene>
<dbReference type="AlphaFoldDB" id="A0A2N9AYX7"/>
<protein>
    <submittedName>
        <fullName evidence="1">Uncharacterized protein</fullName>
    </submittedName>
</protein>
<evidence type="ECO:0000313" key="2">
    <source>
        <dbReference type="Proteomes" id="UP000233769"/>
    </source>
</evidence>
<proteinExistence type="predicted"/>
<organism evidence="1 2">
    <name type="scientific">Methylorubrum extorquens</name>
    <name type="common">Methylobacterium dichloromethanicum</name>
    <name type="synonym">Methylobacterium extorquens</name>
    <dbReference type="NCBI Taxonomy" id="408"/>
    <lineage>
        <taxon>Bacteria</taxon>
        <taxon>Pseudomonadati</taxon>
        <taxon>Pseudomonadota</taxon>
        <taxon>Alphaproteobacteria</taxon>
        <taxon>Hyphomicrobiales</taxon>
        <taxon>Methylobacteriaceae</taxon>
        <taxon>Methylorubrum</taxon>
    </lineage>
</organism>
<dbReference type="EMBL" id="LT962688">
    <property type="protein sequence ID" value="SOR32525.1"/>
    <property type="molecule type" value="Genomic_DNA"/>
</dbReference>
<sequence>MGDGRWRVRTQMVISGSTTPAVPDEVSMSLDLVDCRHNRSEVIRLGGDTPGYATAIDDGQGAGFKPALAMFDEYNLWWLVCRDVRHQYRWQ</sequence>
<accession>A0A2N9AYX7</accession>
<dbReference type="Proteomes" id="UP000233769">
    <property type="component" value="Chromosome tk0001"/>
</dbReference>
<evidence type="ECO:0000313" key="1">
    <source>
        <dbReference type="EMBL" id="SOR32525.1"/>
    </source>
</evidence>
<name>A0A2N9AYX7_METEX</name>